<evidence type="ECO:0000256" key="1">
    <source>
        <dbReference type="SAM" id="MobiDB-lite"/>
    </source>
</evidence>
<sequence>MNLEEKIGGAFERRKGVRRLSKHPERGWRGNTSCRNNIRPRFPSHGVSRSASPTHRNVDRRSPLHQTNSFAEQSPGCLEPGGNAPEGEGAY</sequence>
<proteinExistence type="predicted"/>
<accession>A0A4Y7PI11</accession>
<evidence type="ECO:0000313" key="2">
    <source>
        <dbReference type="EMBL" id="TDL14050.1"/>
    </source>
</evidence>
<protein>
    <submittedName>
        <fullName evidence="2">Uncharacterized protein</fullName>
    </submittedName>
</protein>
<name>A0A4Y7PI11_9AGAM</name>
<gene>
    <name evidence="2" type="ORF">BD410DRAFT_797360</name>
</gene>
<evidence type="ECO:0000313" key="3">
    <source>
        <dbReference type="Proteomes" id="UP000294933"/>
    </source>
</evidence>
<feature type="compositionally biased region" description="Low complexity" evidence="1">
    <location>
        <begin position="80"/>
        <end position="91"/>
    </location>
</feature>
<dbReference type="EMBL" id="ML170400">
    <property type="protein sequence ID" value="TDL14050.1"/>
    <property type="molecule type" value="Genomic_DNA"/>
</dbReference>
<dbReference type="VEuPathDB" id="FungiDB:BD410DRAFT_797360"/>
<feature type="non-terminal residue" evidence="2">
    <location>
        <position position="91"/>
    </location>
</feature>
<dbReference type="AlphaFoldDB" id="A0A4Y7PI11"/>
<organism evidence="2 3">
    <name type="scientific">Rickenella mellea</name>
    <dbReference type="NCBI Taxonomy" id="50990"/>
    <lineage>
        <taxon>Eukaryota</taxon>
        <taxon>Fungi</taxon>
        <taxon>Dikarya</taxon>
        <taxon>Basidiomycota</taxon>
        <taxon>Agaricomycotina</taxon>
        <taxon>Agaricomycetes</taxon>
        <taxon>Hymenochaetales</taxon>
        <taxon>Rickenellaceae</taxon>
        <taxon>Rickenella</taxon>
    </lineage>
</organism>
<feature type="compositionally biased region" description="Basic and acidic residues" evidence="1">
    <location>
        <begin position="1"/>
        <end position="14"/>
    </location>
</feature>
<dbReference type="Proteomes" id="UP000294933">
    <property type="component" value="Unassembled WGS sequence"/>
</dbReference>
<keyword evidence="3" id="KW-1185">Reference proteome</keyword>
<reference evidence="2 3" key="1">
    <citation type="submission" date="2018-06" db="EMBL/GenBank/DDBJ databases">
        <title>A transcriptomic atlas of mushroom development highlights an independent origin of complex multicellularity.</title>
        <authorList>
            <consortium name="DOE Joint Genome Institute"/>
            <person name="Krizsan K."/>
            <person name="Almasi E."/>
            <person name="Merenyi Z."/>
            <person name="Sahu N."/>
            <person name="Viragh M."/>
            <person name="Koszo T."/>
            <person name="Mondo S."/>
            <person name="Kiss B."/>
            <person name="Balint B."/>
            <person name="Kues U."/>
            <person name="Barry K."/>
            <person name="Hegedus J.C."/>
            <person name="Henrissat B."/>
            <person name="Johnson J."/>
            <person name="Lipzen A."/>
            <person name="Ohm R."/>
            <person name="Nagy I."/>
            <person name="Pangilinan J."/>
            <person name="Yan J."/>
            <person name="Xiong Y."/>
            <person name="Grigoriev I.V."/>
            <person name="Hibbett D.S."/>
            <person name="Nagy L.G."/>
        </authorList>
    </citation>
    <scope>NUCLEOTIDE SEQUENCE [LARGE SCALE GENOMIC DNA]</scope>
    <source>
        <strain evidence="2 3">SZMC22713</strain>
    </source>
</reference>
<feature type="region of interest" description="Disordered" evidence="1">
    <location>
        <begin position="1"/>
        <end position="91"/>
    </location>
</feature>